<dbReference type="GeneID" id="84817716"/>
<evidence type="ECO:0000313" key="3">
    <source>
        <dbReference type="Proteomes" id="UP000757900"/>
    </source>
</evidence>
<dbReference type="Proteomes" id="UP000757900">
    <property type="component" value="Unassembled WGS sequence"/>
</dbReference>
<name>A0A929MQP8_ABIDE</name>
<dbReference type="RefSeq" id="WP_023391849.1">
    <property type="nucleotide sequence ID" value="NZ_CAMIKC010000062.1"/>
</dbReference>
<dbReference type="Pfam" id="PF05016">
    <property type="entry name" value="ParE_toxin"/>
    <property type="match status" value="1"/>
</dbReference>
<dbReference type="Gene3D" id="3.30.2310.20">
    <property type="entry name" value="RelE-like"/>
    <property type="match status" value="1"/>
</dbReference>
<protein>
    <submittedName>
        <fullName evidence="2">Type II toxin-antitoxin system RelE/ParE family toxin</fullName>
    </submittedName>
</protein>
<accession>A0A929MQP8</accession>
<evidence type="ECO:0000313" key="2">
    <source>
        <dbReference type="EMBL" id="MBF0935522.1"/>
    </source>
</evidence>
<gene>
    <name evidence="2" type="ORF">HXK00_07790</name>
</gene>
<dbReference type="EMBL" id="JABZFV010000265">
    <property type="protein sequence ID" value="MBF0935522.1"/>
    <property type="molecule type" value="Genomic_DNA"/>
</dbReference>
<evidence type="ECO:0000256" key="1">
    <source>
        <dbReference type="ARBA" id="ARBA00022649"/>
    </source>
</evidence>
<organism evidence="2 3">
    <name type="scientific">Abiotrophia defectiva</name>
    <name type="common">Streptococcus defectivus</name>
    <dbReference type="NCBI Taxonomy" id="46125"/>
    <lineage>
        <taxon>Bacteria</taxon>
        <taxon>Bacillati</taxon>
        <taxon>Bacillota</taxon>
        <taxon>Bacilli</taxon>
        <taxon>Lactobacillales</taxon>
        <taxon>Aerococcaceae</taxon>
        <taxon>Abiotrophia</taxon>
    </lineage>
</organism>
<sequence>MENKTYHIQYLPIFKEDLSGIVDYITQVLHNPRAAERLVNDVEVAIYHRLKAPLGYAPYPTNTKRPHPYYRIQVRNYSIFYVVKDKTMEIRRIIYNKRDIKHLL</sequence>
<dbReference type="InterPro" id="IPR035093">
    <property type="entry name" value="RelE/ParE_toxin_dom_sf"/>
</dbReference>
<dbReference type="AlphaFoldDB" id="A0A929MQP8"/>
<dbReference type="InterPro" id="IPR007712">
    <property type="entry name" value="RelE/ParE_toxin"/>
</dbReference>
<comment type="caution">
    <text evidence="2">The sequence shown here is derived from an EMBL/GenBank/DDBJ whole genome shotgun (WGS) entry which is preliminary data.</text>
</comment>
<reference evidence="2" key="1">
    <citation type="submission" date="2020-04" db="EMBL/GenBank/DDBJ databases">
        <title>Deep metagenomics examines the oral microbiome during advanced dental caries in children, revealing novel taxa and co-occurrences with host molecules.</title>
        <authorList>
            <person name="Baker J.L."/>
            <person name="Morton J.T."/>
            <person name="Dinis M."/>
            <person name="Alvarez R."/>
            <person name="Tran N.C."/>
            <person name="Knight R."/>
            <person name="Edlund A."/>
        </authorList>
    </citation>
    <scope>NUCLEOTIDE SEQUENCE</scope>
    <source>
        <strain evidence="2">JCVI_23_bin.16</strain>
    </source>
</reference>
<keyword evidence="1" id="KW-1277">Toxin-antitoxin system</keyword>
<proteinExistence type="predicted"/>